<reference evidence="4 5" key="1">
    <citation type="journal article" date="2011" name="Cell">
        <title>Insight into structure and assembly of the nuclear pore complex by utilizing the genome of a eukaryotic thermophile.</title>
        <authorList>
            <person name="Amlacher S."/>
            <person name="Sarges P."/>
            <person name="Flemming D."/>
            <person name="van Noort V."/>
            <person name="Kunze R."/>
            <person name="Devos D.P."/>
            <person name="Arumugam M."/>
            <person name="Bork P."/>
            <person name="Hurt E."/>
        </authorList>
    </citation>
    <scope>NUCLEOTIDE SEQUENCE [LARGE SCALE GENOMIC DNA]</scope>
    <source>
        <strain evidence="5">DSM 1495 / CBS 144.50 / IMI 039719</strain>
    </source>
</reference>
<dbReference type="CDD" id="cd04486">
    <property type="entry name" value="YhcR_OBF_like"/>
    <property type="match status" value="1"/>
</dbReference>
<keyword evidence="5" id="KW-1185">Reference proteome</keyword>
<feature type="signal peptide" evidence="2">
    <location>
        <begin position="1"/>
        <end position="21"/>
    </location>
</feature>
<dbReference type="SUPFAM" id="SSF56219">
    <property type="entry name" value="DNase I-like"/>
    <property type="match status" value="1"/>
</dbReference>
<dbReference type="GeneID" id="18260473"/>
<dbReference type="InterPro" id="IPR036691">
    <property type="entry name" value="Endo/exonu/phosph_ase_sf"/>
</dbReference>
<dbReference type="OMA" id="LWVTVKP"/>
<name>G0SEN2_CHATD</name>
<gene>
    <name evidence="4" type="ORF">CTHT_0064350</name>
</gene>
<proteinExistence type="predicted"/>
<dbReference type="OrthoDB" id="47488at2759"/>
<evidence type="ECO:0000256" key="2">
    <source>
        <dbReference type="SAM" id="SignalP"/>
    </source>
</evidence>
<feature type="compositionally biased region" description="Polar residues" evidence="1">
    <location>
        <begin position="421"/>
        <end position="433"/>
    </location>
</feature>
<dbReference type="RefSeq" id="XP_006696740.1">
    <property type="nucleotide sequence ID" value="XM_006696677.1"/>
</dbReference>
<dbReference type="Proteomes" id="UP000008066">
    <property type="component" value="Unassembled WGS sequence"/>
</dbReference>
<evidence type="ECO:0000256" key="1">
    <source>
        <dbReference type="SAM" id="MobiDB-lite"/>
    </source>
</evidence>
<feature type="domain" description="Endonuclease/exonuclease/phosphatase" evidence="3">
    <location>
        <begin position="298"/>
        <end position="604"/>
    </location>
</feature>
<evidence type="ECO:0000313" key="5">
    <source>
        <dbReference type="Proteomes" id="UP000008066"/>
    </source>
</evidence>
<dbReference type="PANTHER" id="PTHR42834">
    <property type="entry name" value="ENDONUCLEASE/EXONUCLEASE/PHOSPHATASE FAMILY PROTEIN (AFU_ORTHOLOGUE AFUA_3G09210)"/>
    <property type="match status" value="1"/>
</dbReference>
<organism evidence="5">
    <name type="scientific">Chaetomium thermophilum (strain DSM 1495 / CBS 144.50 / IMI 039719)</name>
    <name type="common">Thermochaetoides thermophila</name>
    <dbReference type="NCBI Taxonomy" id="759272"/>
    <lineage>
        <taxon>Eukaryota</taxon>
        <taxon>Fungi</taxon>
        <taxon>Dikarya</taxon>
        <taxon>Ascomycota</taxon>
        <taxon>Pezizomycotina</taxon>
        <taxon>Sordariomycetes</taxon>
        <taxon>Sordariomycetidae</taxon>
        <taxon>Sordariales</taxon>
        <taxon>Chaetomiaceae</taxon>
        <taxon>Thermochaetoides</taxon>
    </lineage>
</organism>
<dbReference type="STRING" id="759272.G0SEN2"/>
<protein>
    <recommendedName>
        <fullName evidence="3">Endonuclease/exonuclease/phosphatase domain-containing protein</fullName>
    </recommendedName>
</protein>
<dbReference type="InterPro" id="IPR005135">
    <property type="entry name" value="Endo/exonuclease/phosphatase"/>
</dbReference>
<dbReference type="Pfam" id="PF03372">
    <property type="entry name" value="Exo_endo_phos"/>
    <property type="match status" value="1"/>
</dbReference>
<keyword evidence="2" id="KW-0732">Signal</keyword>
<accession>G0SEN2</accession>
<dbReference type="GO" id="GO:0003824">
    <property type="term" value="F:catalytic activity"/>
    <property type="evidence" value="ECO:0007669"/>
    <property type="project" value="InterPro"/>
</dbReference>
<feature type="region of interest" description="Disordered" evidence="1">
    <location>
        <begin position="419"/>
        <end position="444"/>
    </location>
</feature>
<feature type="chain" id="PRO_5003409510" description="Endonuclease/exonuclease/phosphatase domain-containing protein" evidence="2">
    <location>
        <begin position="22"/>
        <end position="616"/>
    </location>
</feature>
<dbReference type="AlphaFoldDB" id="G0SEN2"/>
<dbReference type="EMBL" id="GL988046">
    <property type="protein sequence ID" value="EGS18409.1"/>
    <property type="molecule type" value="Genomic_DNA"/>
</dbReference>
<dbReference type="HOGENOM" id="CLU_003608_0_0_1"/>
<dbReference type="KEGG" id="cthr:CTHT_0064350"/>
<evidence type="ECO:0000259" key="3">
    <source>
        <dbReference type="Pfam" id="PF03372"/>
    </source>
</evidence>
<dbReference type="PANTHER" id="PTHR42834:SF1">
    <property type="entry name" value="ENDONUCLEASE_EXONUCLEASE_PHOSPHATASE FAMILY PROTEIN (AFU_ORTHOLOGUE AFUA_3G09210)"/>
    <property type="match status" value="1"/>
</dbReference>
<dbReference type="eggNOG" id="ENOG502QV0U">
    <property type="taxonomic scope" value="Eukaryota"/>
</dbReference>
<dbReference type="Gene3D" id="3.60.10.10">
    <property type="entry name" value="Endonuclease/exonuclease/phosphatase"/>
    <property type="match status" value="1"/>
</dbReference>
<sequence length="616" mass="65909">MKPTMRALVWALASLQSLAVALTIAEINGNRFISPYAGQTVTNVTGLLIAKGPSGIWIRSTTPDRDPATSEAIYVYSSSVGAKLSVGDIISMDGKVSEYRSSESYIYLTEITSPKNVQVLSSNNTVKPLIIGKDTFSPPTVQYSSLDRGDIYSVPNAVANISEVNPVLQPSKYGLDFWESLSGELVTVRKPKVIKTPNKYGDTWVYGDWVVSGKNSHGGLTMTNKEAIIIGSPLDGTKNPTTSKMGDQLEDIIGVVQQAYGFYSILPLTAVKVKVNASVAASPTSLRSRGQCNAITVGSYNVQNLAPTSAHLPKVAAHLVNYLHTPDLIFIQEVQDDSGPTDDGVVSANATLTALTNAIYELSKVKYSFASVDPAPGNLDGGQPGGNIRQAYLYRPDVISLYKPNQGGANDATQVVPATKSKGSTVTGPSLSFNPGRIEPASDAWKGSRKPLAAAWTAKKAKKPFYTVNVHWSSKGGGTSLHGDIRPPINGALNVRITQANVTGTFISKILALDPSANVIAAGDFNEFAFVQPMKRFSSVSKMVDLDEVAGIPANERYTYAYDMNAQALDHMYVSPAIAKTRSVKFEHVHVNAWAAYDDVVSDHDPSVALLNLCGN</sequence>
<evidence type="ECO:0000313" key="4">
    <source>
        <dbReference type="EMBL" id="EGS18409.1"/>
    </source>
</evidence>